<keyword evidence="6" id="KW-1185">Reference proteome</keyword>
<feature type="domain" description="AAA+ ATPase" evidence="3">
    <location>
        <begin position="389"/>
        <end position="511"/>
    </location>
</feature>
<dbReference type="Proteomes" id="UP001158986">
    <property type="component" value="Unassembled WGS sequence"/>
</dbReference>
<dbReference type="Gene3D" id="3.30.420.10">
    <property type="entry name" value="Ribonuclease H-like superfamily/Ribonuclease H"/>
    <property type="match status" value="1"/>
</dbReference>
<evidence type="ECO:0000313" key="4">
    <source>
        <dbReference type="EMBL" id="CAH0473246.1"/>
    </source>
</evidence>
<dbReference type="SUPFAM" id="SSF52540">
    <property type="entry name" value="P-loop containing nucleoside triphosphate hydrolases"/>
    <property type="match status" value="2"/>
</dbReference>
<dbReference type="InterPro" id="IPR027417">
    <property type="entry name" value="P-loop_NTPase"/>
</dbReference>
<dbReference type="SMART" id="SM00382">
    <property type="entry name" value="AAA"/>
    <property type="match status" value="1"/>
</dbReference>
<dbReference type="Pfam" id="PF19568">
    <property type="entry name" value="Spore_III_AA"/>
    <property type="match status" value="1"/>
</dbReference>
<evidence type="ECO:0000313" key="7">
    <source>
        <dbReference type="Proteomes" id="UP001160483"/>
    </source>
</evidence>
<evidence type="ECO:0000256" key="1">
    <source>
        <dbReference type="ARBA" id="ARBA00022741"/>
    </source>
</evidence>
<dbReference type="InterPro" id="IPR045735">
    <property type="entry name" value="Spore_III_AA_AAA+_ATPase"/>
</dbReference>
<dbReference type="Gene3D" id="3.40.50.300">
    <property type="entry name" value="P-loop containing nucleotide triphosphate hydrolases"/>
    <property type="match status" value="1"/>
</dbReference>
<reference evidence="4 6" key="1">
    <citation type="submission" date="2021-11" db="EMBL/GenBank/DDBJ databases">
        <authorList>
            <person name="Islam A."/>
            <person name="Islam S."/>
            <person name="Flora M.S."/>
            <person name="Rahman M."/>
            <person name="Ziaur R.M."/>
            <person name="Epstein J.H."/>
            <person name="Hassan M."/>
            <person name="Klassen M."/>
            <person name="Woodard K."/>
            <person name="Webb A."/>
            <person name="Webby R.J."/>
            <person name="El Zowalaty M.E."/>
        </authorList>
    </citation>
    <scope>NUCLEOTIDE SEQUENCE</scope>
    <source>
        <strain evidence="5">Pbs1</strain>
        <strain evidence="4">Pbs3</strain>
    </source>
</reference>
<protein>
    <recommendedName>
        <fullName evidence="3">AAA+ ATPase domain-containing protein</fullName>
    </recommendedName>
</protein>
<dbReference type="CDD" id="cd00009">
    <property type="entry name" value="AAA"/>
    <property type="match status" value="1"/>
</dbReference>
<dbReference type="GO" id="GO:0003676">
    <property type="term" value="F:nucleic acid binding"/>
    <property type="evidence" value="ECO:0007669"/>
    <property type="project" value="InterPro"/>
</dbReference>
<evidence type="ECO:0000313" key="5">
    <source>
        <dbReference type="EMBL" id="CAH0516647.1"/>
    </source>
</evidence>
<name>A0AAU9KZG9_9STRA</name>
<dbReference type="EMBL" id="CAKLCB010000185">
    <property type="protein sequence ID" value="CAH0516647.1"/>
    <property type="molecule type" value="Genomic_DNA"/>
</dbReference>
<evidence type="ECO:0000259" key="3">
    <source>
        <dbReference type="SMART" id="SM00382"/>
    </source>
</evidence>
<evidence type="ECO:0000313" key="6">
    <source>
        <dbReference type="Proteomes" id="UP001158986"/>
    </source>
</evidence>
<organism evidence="4 7">
    <name type="scientific">Peronospora belbahrii</name>
    <dbReference type="NCBI Taxonomy" id="622444"/>
    <lineage>
        <taxon>Eukaryota</taxon>
        <taxon>Sar</taxon>
        <taxon>Stramenopiles</taxon>
        <taxon>Oomycota</taxon>
        <taxon>Peronosporomycetes</taxon>
        <taxon>Peronosporales</taxon>
        <taxon>Peronosporaceae</taxon>
        <taxon>Peronospora</taxon>
    </lineage>
</organism>
<dbReference type="InterPro" id="IPR003593">
    <property type="entry name" value="AAA+_ATPase"/>
</dbReference>
<dbReference type="EMBL" id="CAKKTJ010000016">
    <property type="protein sequence ID" value="CAH0473246.1"/>
    <property type="molecule type" value="Genomic_DNA"/>
</dbReference>
<dbReference type="PANTHER" id="PTHR20953">
    <property type="entry name" value="KINASE-RELATED"/>
    <property type="match status" value="1"/>
</dbReference>
<dbReference type="InterPro" id="IPR036397">
    <property type="entry name" value="RNaseH_sf"/>
</dbReference>
<gene>
    <name evidence="5" type="ORF">PBS001_LOCUS3302</name>
    <name evidence="4" type="ORF">PBS003_LOCUS154</name>
</gene>
<dbReference type="PANTHER" id="PTHR20953:SF3">
    <property type="entry name" value="P-LOOP CONTAINING NUCLEOSIDE TRIPHOSPHATE HYDROLASES SUPERFAMILY PROTEIN"/>
    <property type="match status" value="1"/>
</dbReference>
<keyword evidence="1" id="KW-0547">Nucleotide-binding</keyword>
<evidence type="ECO:0000256" key="2">
    <source>
        <dbReference type="ARBA" id="ARBA00022840"/>
    </source>
</evidence>
<keyword evidence="2" id="KW-0067">ATP-binding</keyword>
<sequence length="600" mass="65520">MMLITKESELQSFLDKNKNSFAPPGVTSVGVHFEFAGPYVDRNEPDQAVAIVIASCASDEVSVLLVLASLSRSRVIGGLKTLLEDSSVSKVMHSIHRAAFWLYDFGLQSPKLANCVDLQLLFESTVDETVFNASILQIVNRCSSDLATKFAQSVCSFKAKTVSVRSKNGAKSSLSKKLQQSLVQTAQLYASCYAENRSKRSAKAVCAAMTSARWEFAVTNKGQRAIWFDIELYHQPRSLESLFYRTLGNATGVPVPKLELECELEPLLNLLPASFKRAILALSNYHDLVDICIDTGRVPFAYTGKKQRIELSTNGTTVSKETIDEILTNIGGETRIGSDNRAGIDRQLHRISVMRSKSGEVYGLTMRVGRALRNAACVLTDLLLSARHADKSVLVLGHPGSGKTTLIRDIARCVADTMENVCIIDTSNEIGGDGLIPHACVGWARRMMVCSLEAQASVMVECVQNHTVETLIVDEIGRKAEVLAASTVRQRGPRLVASAHGDFQALIKNPDLKGLVGGSQQVTVGDAAAKASHKSKLQTQRAGNPIFDVIVELDHIVKGRCRIIWNVAQAVDQVFEGTDYVVETRQWDRSTLGIHVLETS</sequence>
<accession>A0AAU9KZG9</accession>
<comment type="caution">
    <text evidence="4">The sequence shown here is derived from an EMBL/GenBank/DDBJ whole genome shotgun (WGS) entry which is preliminary data.</text>
</comment>
<proteinExistence type="predicted"/>
<dbReference type="GO" id="GO:0005524">
    <property type="term" value="F:ATP binding"/>
    <property type="evidence" value="ECO:0007669"/>
    <property type="project" value="UniProtKB-KW"/>
</dbReference>
<dbReference type="AlphaFoldDB" id="A0AAU9KZG9"/>
<dbReference type="Proteomes" id="UP001160483">
    <property type="component" value="Unassembled WGS sequence"/>
</dbReference>